<accession>A0A385YQP5</accession>
<keyword evidence="1" id="KW-0472">Membrane</keyword>
<keyword evidence="1" id="KW-0812">Transmembrane</keyword>
<evidence type="ECO:0008006" key="4">
    <source>
        <dbReference type="Google" id="ProtNLM"/>
    </source>
</evidence>
<sequence>MKNTYYSNLLLRVAAIFGLIGAVLGSHMAGSMDYSWRPVHAHILVVGWLSLFAWAVFYRVFKPVPNWMSALHVYCAIIGVTLLTLGMAMNIFVDIPRALYLFVYIGGGVTVLVSFGAFVLQTWRKQE</sequence>
<evidence type="ECO:0000313" key="3">
    <source>
        <dbReference type="Proteomes" id="UP000265725"/>
    </source>
</evidence>
<keyword evidence="1" id="KW-1133">Transmembrane helix</keyword>
<name>A0A385YQP5_9BACL</name>
<feature type="transmembrane region" description="Helical" evidence="1">
    <location>
        <begin position="73"/>
        <end position="93"/>
    </location>
</feature>
<dbReference type="OrthoDB" id="2452746at2"/>
<evidence type="ECO:0000313" key="2">
    <source>
        <dbReference type="EMBL" id="AYC28906.1"/>
    </source>
</evidence>
<dbReference type="AlphaFoldDB" id="A0A385YQP5"/>
<dbReference type="EMBL" id="CP032418">
    <property type="protein sequence ID" value="AYC28906.1"/>
    <property type="molecule type" value="Genomic_DNA"/>
</dbReference>
<feature type="transmembrane region" description="Helical" evidence="1">
    <location>
        <begin position="9"/>
        <end position="29"/>
    </location>
</feature>
<keyword evidence="3" id="KW-1185">Reference proteome</keyword>
<gene>
    <name evidence="2" type="ORF">D3873_03110</name>
</gene>
<organism evidence="2 3">
    <name type="scientific">Paenisporosarcina cavernae</name>
    <dbReference type="NCBI Taxonomy" id="2320858"/>
    <lineage>
        <taxon>Bacteria</taxon>
        <taxon>Bacillati</taxon>
        <taxon>Bacillota</taxon>
        <taxon>Bacilli</taxon>
        <taxon>Bacillales</taxon>
        <taxon>Caryophanaceae</taxon>
        <taxon>Paenisporosarcina</taxon>
    </lineage>
</organism>
<proteinExistence type="predicted"/>
<dbReference type="RefSeq" id="WP_119882648.1">
    <property type="nucleotide sequence ID" value="NZ_CP032418.1"/>
</dbReference>
<dbReference type="KEGG" id="paek:D3873_03110"/>
<evidence type="ECO:0000256" key="1">
    <source>
        <dbReference type="SAM" id="Phobius"/>
    </source>
</evidence>
<reference evidence="3" key="1">
    <citation type="submission" date="2018-09" db="EMBL/GenBank/DDBJ databases">
        <authorList>
            <person name="Zhu H."/>
        </authorList>
    </citation>
    <scope>NUCLEOTIDE SEQUENCE [LARGE SCALE GENOMIC DNA]</scope>
    <source>
        <strain evidence="3">K2R23-3</strain>
    </source>
</reference>
<feature type="transmembrane region" description="Helical" evidence="1">
    <location>
        <begin position="99"/>
        <end position="120"/>
    </location>
</feature>
<protein>
    <recommendedName>
        <fullName evidence="4">Cytochrome-c oxidase</fullName>
    </recommendedName>
</protein>
<dbReference type="Proteomes" id="UP000265725">
    <property type="component" value="Chromosome"/>
</dbReference>
<feature type="transmembrane region" description="Helical" evidence="1">
    <location>
        <begin position="41"/>
        <end position="61"/>
    </location>
</feature>